<dbReference type="Pfam" id="PF24390">
    <property type="entry name" value="PRTase-CE"/>
    <property type="match status" value="1"/>
</dbReference>
<feature type="domain" description="PRTase-CE" evidence="1">
    <location>
        <begin position="42"/>
        <end position="352"/>
    </location>
</feature>
<sequence>MGWSDAEKAEERALLESFASYKYDEYQQFAPGRRFLESLALWLQQFETKGERDIAYSFVKERLIFVSNAEINSLVGLAFPTFVRPKLIADTAESHSALEAHRVKSIVKSKEYRARLRKTLFLGLSDGARTDQFRRAHPQDITHEQVFHAYDMSSPKAKGFTEKLQKDLSTISGAEVPEDQAKFEYVVLLDDFTASGTSYLREGKNGDWDGKIAKIIRELDSDELLGSLVAQSGVSVLVVIYIAADQAIEHIEQRLEQLPFSKGSIEFKVVHRLNCGVKLVPPTDDGILSLANQDRYFDPDADDEHSKVGGTSKRFGYAGCKLPVVLAHNTPNNSIFLLWAEDVHRVRGLFPRVSRHRKFE</sequence>
<dbReference type="AlphaFoldDB" id="A0A1J0WPN7"/>
<dbReference type="Proteomes" id="UP000181897">
    <property type="component" value="Plasmid unnamed5"/>
</dbReference>
<geneLocation type="plasmid" evidence="2 3">
    <name>unnamed5</name>
</geneLocation>
<dbReference type="InterPro" id="IPR056920">
    <property type="entry name" value="PRTase-CE"/>
</dbReference>
<evidence type="ECO:0000313" key="3">
    <source>
        <dbReference type="Proteomes" id="UP000181897"/>
    </source>
</evidence>
<dbReference type="KEGG" id="suam:BOO69_22330"/>
<protein>
    <recommendedName>
        <fullName evidence="1">PRTase-CE domain-containing protein</fullName>
    </recommendedName>
</protein>
<evidence type="ECO:0000259" key="1">
    <source>
        <dbReference type="Pfam" id="PF24390"/>
    </source>
</evidence>
<name>A0A1J0WPN7_9RHOB</name>
<evidence type="ECO:0000313" key="2">
    <source>
        <dbReference type="EMBL" id="APE46274.1"/>
    </source>
</evidence>
<keyword evidence="2" id="KW-0614">Plasmid</keyword>
<reference evidence="2 3" key="1">
    <citation type="submission" date="2016-11" db="EMBL/GenBank/DDBJ databases">
        <title>Complete genome sequence of Sulfitobacter sp. AM1-D1, a toxic bacteria associated with marine dinoflagellate Alexandrium minutum in East China Sea.</title>
        <authorList>
            <person name="Yang Q."/>
            <person name="Zhang X."/>
            <person name="Tian X."/>
        </authorList>
    </citation>
    <scope>NUCLEOTIDE SEQUENCE [LARGE SCALE GENOMIC DNA]</scope>
    <source>
        <strain evidence="2 3">AM1-D1</strain>
        <plasmid evidence="2 3">unnamed5</plasmid>
    </source>
</reference>
<dbReference type="EMBL" id="CP018081">
    <property type="protein sequence ID" value="APE46274.1"/>
    <property type="molecule type" value="Genomic_DNA"/>
</dbReference>
<organism evidence="2 3">
    <name type="scientific">Sulfitobacter alexandrii</name>
    <dbReference type="NCBI Taxonomy" id="1917485"/>
    <lineage>
        <taxon>Bacteria</taxon>
        <taxon>Pseudomonadati</taxon>
        <taxon>Pseudomonadota</taxon>
        <taxon>Alphaproteobacteria</taxon>
        <taxon>Rhodobacterales</taxon>
        <taxon>Roseobacteraceae</taxon>
        <taxon>Sulfitobacter</taxon>
    </lineage>
</organism>
<keyword evidence="3" id="KW-1185">Reference proteome</keyword>
<proteinExistence type="predicted"/>
<gene>
    <name evidence="2" type="ORF">BOO69_22330</name>
</gene>
<accession>A0A1J0WPN7</accession>